<evidence type="ECO:0000313" key="3">
    <source>
        <dbReference type="EMBL" id="TNU76695.1"/>
    </source>
</evidence>
<feature type="transmembrane region" description="Helical" evidence="2">
    <location>
        <begin position="172"/>
        <end position="190"/>
    </location>
</feature>
<reference evidence="3 4" key="1">
    <citation type="submission" date="2019-06" db="EMBL/GenBank/DDBJ databases">
        <title>Draft genome sequence of Miniimonas arenae KCTC 19750T isolated from sea sand.</title>
        <authorList>
            <person name="Park S.-J."/>
        </authorList>
    </citation>
    <scope>NUCLEOTIDE SEQUENCE [LARGE SCALE GENOMIC DNA]</scope>
    <source>
        <strain evidence="3 4">KCTC 19750</strain>
    </source>
</reference>
<comment type="caution">
    <text evidence="3">The sequence shown here is derived from an EMBL/GenBank/DDBJ whole genome shotgun (WGS) entry which is preliminary data.</text>
</comment>
<keyword evidence="2" id="KW-1133">Transmembrane helix</keyword>
<name>A0A5C5BG49_9MICO</name>
<accession>A0A5C5BG49</accession>
<keyword evidence="4" id="KW-1185">Reference proteome</keyword>
<feature type="region of interest" description="Disordered" evidence="1">
    <location>
        <begin position="95"/>
        <end position="154"/>
    </location>
</feature>
<feature type="compositionally biased region" description="Basic and acidic residues" evidence="1">
    <location>
        <begin position="1"/>
        <end position="34"/>
    </location>
</feature>
<evidence type="ECO:0000256" key="1">
    <source>
        <dbReference type="SAM" id="MobiDB-lite"/>
    </source>
</evidence>
<keyword evidence="2" id="KW-0472">Membrane</keyword>
<gene>
    <name evidence="3" type="ORF">FH969_02110</name>
</gene>
<evidence type="ECO:0000256" key="2">
    <source>
        <dbReference type="SAM" id="Phobius"/>
    </source>
</evidence>
<protein>
    <submittedName>
        <fullName evidence="3">Uncharacterized protein</fullName>
    </submittedName>
</protein>
<organism evidence="3 4">
    <name type="scientific">Miniimonas arenae</name>
    <dbReference type="NCBI Taxonomy" id="676201"/>
    <lineage>
        <taxon>Bacteria</taxon>
        <taxon>Bacillati</taxon>
        <taxon>Actinomycetota</taxon>
        <taxon>Actinomycetes</taxon>
        <taxon>Micrococcales</taxon>
        <taxon>Beutenbergiaceae</taxon>
        <taxon>Miniimonas</taxon>
    </lineage>
</organism>
<proteinExistence type="predicted"/>
<feature type="compositionally biased region" description="Low complexity" evidence="1">
    <location>
        <begin position="135"/>
        <end position="148"/>
    </location>
</feature>
<feature type="compositionally biased region" description="Low complexity" evidence="1">
    <location>
        <begin position="226"/>
        <end position="235"/>
    </location>
</feature>
<dbReference type="EMBL" id="VENP01000004">
    <property type="protein sequence ID" value="TNU76695.1"/>
    <property type="molecule type" value="Genomic_DNA"/>
</dbReference>
<feature type="region of interest" description="Disordered" evidence="1">
    <location>
        <begin position="1"/>
        <end position="83"/>
    </location>
</feature>
<keyword evidence="2" id="KW-0812">Transmembrane</keyword>
<evidence type="ECO:0000313" key="4">
    <source>
        <dbReference type="Proteomes" id="UP000313849"/>
    </source>
</evidence>
<sequence>MNDERDRADRVEDPQDPHDQINQHDTDDTDDTRQEQGVPGDTAQHTAHDAATHEPAAGAEPASGDRIDEADADDLEVSHETDAVQEELLARLRVADPAHDVEPTPGFVARVLAARNEPESSASPSTDEPDGEHVAAPLSSPTASPSSPDGEPPAVLDLAAARARRRHRVRTWVASGAAAALVGVAGYAVGAGGGASANDAAAPASALPAPISLGGAQAPGAEAARDSAGSATDSAGGSDAAIYPAFGRMVFTAPPGADLGIESATAYGLDARSATSQDAVAALAAALGVAGTPTLENGSWQVGGNDGAALQLWVNLDGTANFWYANGAFDPWSQCSQDVPTAPSDGADEEAWNEYNDAYQACIDGLTAALPAEDAAVTTLTDLLGTLGRDPADYVIAPTETYEGAVTRGATATRVVDGQSTQLAISVEITGDGLTYASGSLATPVAVGEYPIVSVDAAADRLNDPRFGPQNVMWPMAARDAAGADLPVTVGVPTPTEAPATPTETGAVPWPVTTVELVSVRLGLAQVWRDDGAVLLVPAYEFADANGVTYSVIAVADSDLDFTSAS</sequence>
<feature type="region of interest" description="Disordered" evidence="1">
    <location>
        <begin position="216"/>
        <end position="235"/>
    </location>
</feature>
<dbReference type="RefSeq" id="WP_139985789.1">
    <property type="nucleotide sequence ID" value="NZ_VENP01000004.1"/>
</dbReference>
<dbReference type="Proteomes" id="UP000313849">
    <property type="component" value="Unassembled WGS sequence"/>
</dbReference>
<dbReference type="OrthoDB" id="3268840at2"/>
<dbReference type="AlphaFoldDB" id="A0A5C5BG49"/>